<keyword evidence="2" id="KW-1185">Reference proteome</keyword>
<evidence type="ECO:0000313" key="1">
    <source>
        <dbReference type="EMBL" id="GAA4185473.1"/>
    </source>
</evidence>
<dbReference type="InterPro" id="IPR034660">
    <property type="entry name" value="DinB/YfiT-like"/>
</dbReference>
<dbReference type="Proteomes" id="UP001500213">
    <property type="component" value="Unassembled WGS sequence"/>
</dbReference>
<dbReference type="Pfam" id="PF04978">
    <property type="entry name" value="MST"/>
    <property type="match status" value="1"/>
</dbReference>
<organism evidence="1 2">
    <name type="scientific">Gryllotalpicola kribbensis</name>
    <dbReference type="NCBI Taxonomy" id="993084"/>
    <lineage>
        <taxon>Bacteria</taxon>
        <taxon>Bacillati</taxon>
        <taxon>Actinomycetota</taxon>
        <taxon>Actinomycetes</taxon>
        <taxon>Micrococcales</taxon>
        <taxon>Microbacteriaceae</taxon>
        <taxon>Gryllotalpicola</taxon>
    </lineage>
</organism>
<dbReference type="InterPro" id="IPR007061">
    <property type="entry name" value="MST-like"/>
</dbReference>
<protein>
    <submittedName>
        <fullName evidence="1">DinB family protein</fullName>
    </submittedName>
</protein>
<evidence type="ECO:0000313" key="2">
    <source>
        <dbReference type="Proteomes" id="UP001500213"/>
    </source>
</evidence>
<reference evidence="2" key="1">
    <citation type="journal article" date="2019" name="Int. J. Syst. Evol. Microbiol.">
        <title>The Global Catalogue of Microorganisms (GCM) 10K type strain sequencing project: providing services to taxonomists for standard genome sequencing and annotation.</title>
        <authorList>
            <consortium name="The Broad Institute Genomics Platform"/>
            <consortium name="The Broad Institute Genome Sequencing Center for Infectious Disease"/>
            <person name="Wu L."/>
            <person name="Ma J."/>
        </authorList>
    </citation>
    <scope>NUCLEOTIDE SEQUENCE [LARGE SCALE GENOMIC DNA]</scope>
    <source>
        <strain evidence="2">JCM 17593</strain>
    </source>
</reference>
<name>A0ABP8AKI1_9MICO</name>
<gene>
    <name evidence="1" type="ORF">GCM10022288_07590</name>
</gene>
<sequence>MTVPDDEKTVLKRYLQRQRDALLWKLDGLSERQARWPVTPTGTNLLGLVKHVAHMDYGYFGEVFDRPASDPLLLDLDAADDNDDLWARADEPMGEVIAFYRRAWAHADATIDALPLDARGTVPWWPEERRHPTLHTVLVHQGHESARHAGHADIVRELLDGAAGMNPEFPNLPERDEAWWGDYRAKLQRIAERFPA</sequence>
<comment type="caution">
    <text evidence="1">The sequence shown here is derived from an EMBL/GenBank/DDBJ whole genome shotgun (WGS) entry which is preliminary data.</text>
</comment>
<dbReference type="EMBL" id="BAABBX010000005">
    <property type="protein sequence ID" value="GAA4185473.1"/>
    <property type="molecule type" value="Genomic_DNA"/>
</dbReference>
<proteinExistence type="predicted"/>
<dbReference type="Gene3D" id="1.20.120.450">
    <property type="entry name" value="dinb family like domain"/>
    <property type="match status" value="1"/>
</dbReference>
<dbReference type="RefSeq" id="WP_344773970.1">
    <property type="nucleotide sequence ID" value="NZ_BAABBX010000005.1"/>
</dbReference>
<accession>A0ABP8AKI1</accession>
<dbReference type="SUPFAM" id="SSF109854">
    <property type="entry name" value="DinB/YfiT-like putative metalloenzymes"/>
    <property type="match status" value="1"/>
</dbReference>